<name>A0A167FRV3_9ASCO</name>
<dbReference type="AlphaFoldDB" id="A0A167FRV3"/>
<dbReference type="InterPro" id="IPR002347">
    <property type="entry name" value="SDR_fam"/>
</dbReference>
<comment type="similarity">
    <text evidence="1">Belongs to the short-chain dehydrogenases/reductases (SDR) family.</text>
</comment>
<dbReference type="PRINTS" id="PR00080">
    <property type="entry name" value="SDRFAMILY"/>
</dbReference>
<accession>A0A167FRV3</accession>
<keyword evidence="3" id="KW-0560">Oxidoreductase</keyword>
<dbReference type="OrthoDB" id="47007at2759"/>
<sequence length="247" mass="25540">MSLSGKVAIVTGGTKGIGLAAALTLRSLGASVVVTYGSDTAAAEDAVKALGGSEHSLAVRSDAGNIADIQKLVDAVVAKFKKIDIVINNAALMTSEAPSDITEESYDRAFNTNVKGPLFLTKLAIPHISDGGRIIFISTSLTAASAILPKYALYVSTKGAIEQFSRTAAKEYGAKGITVNTISPGPTETDLFINGNSDQSIGMIKNLTPAKRLGQPDDIAKVLAFIASPDSAWINGQTIKVNGGFVV</sequence>
<organism evidence="4 5">
    <name type="scientific">Sugiyamaella lignohabitans</name>
    <dbReference type="NCBI Taxonomy" id="796027"/>
    <lineage>
        <taxon>Eukaryota</taxon>
        <taxon>Fungi</taxon>
        <taxon>Dikarya</taxon>
        <taxon>Ascomycota</taxon>
        <taxon>Saccharomycotina</taxon>
        <taxon>Dipodascomycetes</taxon>
        <taxon>Dipodascales</taxon>
        <taxon>Trichomonascaceae</taxon>
        <taxon>Sugiyamaella</taxon>
    </lineage>
</organism>
<dbReference type="FunFam" id="3.40.50.720:FF:000084">
    <property type="entry name" value="Short-chain dehydrogenase reductase"/>
    <property type="match status" value="1"/>
</dbReference>
<evidence type="ECO:0000313" key="5">
    <source>
        <dbReference type="Proteomes" id="UP000189580"/>
    </source>
</evidence>
<gene>
    <name evidence="4" type="primary">SPS19</name>
    <name evidence="4" type="ORF">AWJ20_3260</name>
</gene>
<dbReference type="Proteomes" id="UP000189580">
    <property type="component" value="Chromosome b"/>
</dbReference>
<dbReference type="PRINTS" id="PR00081">
    <property type="entry name" value="GDHRDH"/>
</dbReference>
<reference evidence="4 5" key="1">
    <citation type="submission" date="2016-02" db="EMBL/GenBank/DDBJ databases">
        <title>Complete genome sequence and transcriptome regulation of the pentose utilising yeast Sugiyamaella lignohabitans.</title>
        <authorList>
            <person name="Bellasio M."/>
            <person name="Peymann A."/>
            <person name="Valli M."/>
            <person name="Sipitzky M."/>
            <person name="Graf A."/>
            <person name="Sauer M."/>
            <person name="Marx H."/>
            <person name="Mattanovich D."/>
        </authorList>
    </citation>
    <scope>NUCLEOTIDE SEQUENCE [LARGE SCALE GENOMIC DNA]</scope>
    <source>
        <strain evidence="4 5">CBS 10342</strain>
    </source>
</reference>
<dbReference type="KEGG" id="slb:AWJ20_3260"/>
<dbReference type="InterPro" id="IPR036291">
    <property type="entry name" value="NAD(P)-bd_dom_sf"/>
</dbReference>
<evidence type="ECO:0000256" key="1">
    <source>
        <dbReference type="ARBA" id="ARBA00006484"/>
    </source>
</evidence>
<dbReference type="EMBL" id="CP014503">
    <property type="protein sequence ID" value="ANB15623.1"/>
    <property type="molecule type" value="Genomic_DNA"/>
</dbReference>
<evidence type="ECO:0000256" key="3">
    <source>
        <dbReference type="ARBA" id="ARBA00023002"/>
    </source>
</evidence>
<evidence type="ECO:0000313" key="4">
    <source>
        <dbReference type="EMBL" id="ANB15623.1"/>
    </source>
</evidence>
<dbReference type="PROSITE" id="PS00061">
    <property type="entry name" value="ADH_SHORT"/>
    <property type="match status" value="1"/>
</dbReference>
<dbReference type="PANTHER" id="PTHR48107">
    <property type="entry name" value="NADPH-DEPENDENT ALDEHYDE REDUCTASE-LIKE PROTEIN, CHLOROPLASTIC-RELATED"/>
    <property type="match status" value="1"/>
</dbReference>
<dbReference type="Gene3D" id="3.40.50.720">
    <property type="entry name" value="NAD(P)-binding Rossmann-like Domain"/>
    <property type="match status" value="1"/>
</dbReference>
<dbReference type="SUPFAM" id="SSF51735">
    <property type="entry name" value="NAD(P)-binding Rossmann-fold domains"/>
    <property type="match status" value="1"/>
</dbReference>
<dbReference type="Pfam" id="PF13561">
    <property type="entry name" value="adh_short_C2"/>
    <property type="match status" value="1"/>
</dbReference>
<dbReference type="GO" id="GO:0016614">
    <property type="term" value="F:oxidoreductase activity, acting on CH-OH group of donors"/>
    <property type="evidence" value="ECO:0007669"/>
    <property type="project" value="UniProtKB-ARBA"/>
</dbReference>
<dbReference type="InterPro" id="IPR020904">
    <property type="entry name" value="Sc_DH/Rdtase_CS"/>
</dbReference>
<keyword evidence="5" id="KW-1185">Reference proteome</keyword>
<keyword evidence="2" id="KW-0521">NADP</keyword>
<protein>
    <submittedName>
        <fullName evidence="4">Sps19p</fullName>
    </submittedName>
</protein>
<dbReference type="RefSeq" id="XP_018738100.1">
    <property type="nucleotide sequence ID" value="XM_018880265.1"/>
</dbReference>
<dbReference type="PANTHER" id="PTHR48107:SF7">
    <property type="entry name" value="RE15974P"/>
    <property type="match status" value="1"/>
</dbReference>
<dbReference type="GeneID" id="30035263"/>
<evidence type="ECO:0000256" key="2">
    <source>
        <dbReference type="ARBA" id="ARBA00022857"/>
    </source>
</evidence>
<proteinExistence type="inferred from homology"/>